<comment type="caution">
    <text evidence="1">The sequence shown here is derived from an EMBL/GenBank/DDBJ whole genome shotgun (WGS) entry which is preliminary data.</text>
</comment>
<dbReference type="EMBL" id="PCXQ01000005">
    <property type="protein sequence ID" value="PJE50771.1"/>
    <property type="molecule type" value="Genomic_DNA"/>
</dbReference>
<evidence type="ECO:0000313" key="2">
    <source>
        <dbReference type="Proteomes" id="UP000228496"/>
    </source>
</evidence>
<evidence type="ECO:0000313" key="1">
    <source>
        <dbReference type="EMBL" id="PJE50771.1"/>
    </source>
</evidence>
<sequence>MDIKEFLSEGEIKTQKNNEVKEKVDINKLYEEIGLNPEKIDSAITARFKLLDERTKFLEDEKKALDGENLLEEYYRNIKPERVLSEEDKKIMAIGSLFSDIGKTGPKDATIEQQNLIITMFAVEDIKDPSITVEDFLNTYIEDGKIDEKIKLLKEMGLSSDMSMKDFYNKHAFWTYDIISGDGVPREDVVAAASHHILEMVNPGNIIGEDGTYRFNFGNNKKFDRPEVILVLEDKYYAFRRRLGMSHKQAITALKKFLDKRINYDPDTPLSNEKETEYRRVYEQSFSPEFRDFLKREFIMTLNEMDEVLKNSNLYSS</sequence>
<reference evidence="1 2" key="1">
    <citation type="submission" date="2017-09" db="EMBL/GenBank/DDBJ databases">
        <title>Depth-based differentiation of microbial function through sediment-hosted aquifers and enrichment of novel symbionts in the deep terrestrial subsurface.</title>
        <authorList>
            <person name="Probst A.J."/>
            <person name="Ladd B."/>
            <person name="Jarett J.K."/>
            <person name="Geller-Mcgrath D.E."/>
            <person name="Sieber C.M."/>
            <person name="Emerson J.B."/>
            <person name="Anantharaman K."/>
            <person name="Thomas B.C."/>
            <person name="Malmstrom R."/>
            <person name="Stieglmeier M."/>
            <person name="Klingl A."/>
            <person name="Woyke T."/>
            <person name="Ryan C.M."/>
            <person name="Banfield J.F."/>
        </authorList>
    </citation>
    <scope>NUCLEOTIDE SEQUENCE [LARGE SCALE GENOMIC DNA]</scope>
    <source>
        <strain evidence="1">CG10_big_fil_rev_8_21_14_0_10_36_16</strain>
    </source>
</reference>
<dbReference type="Proteomes" id="UP000228496">
    <property type="component" value="Unassembled WGS sequence"/>
</dbReference>
<name>A0A2J0Q790_9BACT</name>
<organism evidence="1 2">
    <name type="scientific">Candidatus Yanofskybacteria bacterium CG10_big_fil_rev_8_21_14_0_10_36_16</name>
    <dbReference type="NCBI Taxonomy" id="1975096"/>
    <lineage>
        <taxon>Bacteria</taxon>
        <taxon>Candidatus Yanofskyibacteriota</taxon>
    </lineage>
</organism>
<gene>
    <name evidence="1" type="ORF">COV29_03515</name>
</gene>
<protein>
    <submittedName>
        <fullName evidence="1">Uncharacterized protein</fullName>
    </submittedName>
</protein>
<accession>A0A2J0Q790</accession>
<dbReference type="AlphaFoldDB" id="A0A2J0Q790"/>
<proteinExistence type="predicted"/>